<evidence type="ECO:0000313" key="2">
    <source>
        <dbReference type="Proteomes" id="UP000681425"/>
    </source>
</evidence>
<gene>
    <name evidence="1" type="ORF">KFK14_19725</name>
</gene>
<keyword evidence="2" id="KW-1185">Reference proteome</keyword>
<dbReference type="KEGG" id="spph:KFK14_19725"/>
<sequence>MASQPDHKVVVRRIGSGFSVRIEPPIEGEDLNGDFDSYKNARGWAGGIRMTRGFRLIDETEVGHE</sequence>
<dbReference type="AlphaFoldDB" id="A0A975Q1A9"/>
<reference evidence="1" key="1">
    <citation type="submission" date="2021-04" db="EMBL/GenBank/DDBJ databases">
        <title>Isolation of p-tert-butylphenol degrading bacteria Sphingobium phenoxybenzoativorans Tas13 from active sludge.</title>
        <authorList>
            <person name="Li Y."/>
        </authorList>
    </citation>
    <scope>NUCLEOTIDE SEQUENCE</scope>
    <source>
        <strain evidence="1">Tas13</strain>
    </source>
</reference>
<dbReference type="EMBL" id="CP073910">
    <property type="protein sequence ID" value="QUT05202.1"/>
    <property type="molecule type" value="Genomic_DNA"/>
</dbReference>
<organism evidence="1 2">
    <name type="scientific">Sphingobium phenoxybenzoativorans</name>
    <dbReference type="NCBI Taxonomy" id="1592790"/>
    <lineage>
        <taxon>Bacteria</taxon>
        <taxon>Pseudomonadati</taxon>
        <taxon>Pseudomonadota</taxon>
        <taxon>Alphaproteobacteria</taxon>
        <taxon>Sphingomonadales</taxon>
        <taxon>Sphingomonadaceae</taxon>
        <taxon>Sphingobium</taxon>
    </lineage>
</organism>
<dbReference type="RefSeq" id="WP_212608892.1">
    <property type="nucleotide sequence ID" value="NZ_CP073910.1"/>
</dbReference>
<protein>
    <submittedName>
        <fullName evidence="1">Uncharacterized protein</fullName>
    </submittedName>
</protein>
<evidence type="ECO:0000313" key="1">
    <source>
        <dbReference type="EMBL" id="QUT05202.1"/>
    </source>
</evidence>
<accession>A0A975Q1A9</accession>
<proteinExistence type="predicted"/>
<name>A0A975Q1A9_9SPHN</name>
<dbReference type="Proteomes" id="UP000681425">
    <property type="component" value="Chromosome"/>
</dbReference>